<organism evidence="2 3">
    <name type="scientific">Zasmidium cellare</name>
    <name type="common">Wine cellar mold</name>
    <name type="synonym">Racodium cellare</name>
    <dbReference type="NCBI Taxonomy" id="395010"/>
    <lineage>
        <taxon>Eukaryota</taxon>
        <taxon>Fungi</taxon>
        <taxon>Dikarya</taxon>
        <taxon>Ascomycota</taxon>
        <taxon>Pezizomycotina</taxon>
        <taxon>Dothideomycetes</taxon>
        <taxon>Dothideomycetidae</taxon>
        <taxon>Mycosphaerellales</taxon>
        <taxon>Mycosphaerellaceae</taxon>
        <taxon>Zasmidium</taxon>
    </lineage>
</organism>
<evidence type="ECO:0000256" key="1">
    <source>
        <dbReference type="SAM" id="Phobius"/>
    </source>
</evidence>
<feature type="transmembrane region" description="Helical" evidence="1">
    <location>
        <begin position="104"/>
        <end position="123"/>
    </location>
</feature>
<dbReference type="PANTHER" id="PTHR33973">
    <property type="entry name" value="OS07G0153300 PROTEIN"/>
    <property type="match status" value="1"/>
</dbReference>
<name>A0ABR0EPX8_ZASCE</name>
<feature type="transmembrane region" description="Helical" evidence="1">
    <location>
        <begin position="67"/>
        <end position="84"/>
    </location>
</feature>
<keyword evidence="1" id="KW-1133">Transmembrane helix</keyword>
<keyword evidence="3" id="KW-1185">Reference proteome</keyword>
<dbReference type="Proteomes" id="UP001305779">
    <property type="component" value="Unassembled WGS sequence"/>
</dbReference>
<accession>A0ABR0EPX8</accession>
<dbReference type="PANTHER" id="PTHR33973:SF4">
    <property type="entry name" value="OS07G0153300 PROTEIN"/>
    <property type="match status" value="1"/>
</dbReference>
<sequence>MGAGSAAQKTETGPSKTTILICIWAFATLFWSIFTEPHKTFAARVLLFQPLWIVRIFTGDLTWDQDLGLFLAVHYVYSFWSGAWRLPTIEEARRYDLRNETVQVYLQIFALLGVCGFFAGGIVRRGHQLKDHEPSGPFREQSIEEAILPPLLITSRTTHSRLFPKKHSFSYSYLFAGIPVGLQGKVSNVLSVDSRTSAWFDVRAKDFLDRGHDTVGLGEKLKRYLHAQGVTDRDYAFAYLVTAPRFLGYSFNPVSFWYLYDSDTYLKYMILEVNNTFDERRMYLLKMDSSKDASNDIDKNDSEQHSNMLVFTDTWNKDFHVSPFNSRKGSYSLRAVDPLAAFQETGYVKIDNTIVLRSSKEHPKIIARVFSEGKPKDPTTVTTFQLTKFILAWWWVGLATFPRIVWEARKLFFQRKLHVWFRPEVTNTSIGRPYSDDEKLLEDFFRSFLTDAVEQARKPLRVIYEPAHHDGGEIVLYSPGFTYEEDHSRTLTIKVLSPAFYSRFIHYAHAQEAFDRECLTTDEKNRTIALQGSEALPALLDALKEVASSVKQRSSKAGLLSNVRWSALRRLRCPPAAASYPSDESRLDHEYVVQDIRSFHFSELDHYVRQTHANSDEYRRIAIKLFVAERLAFGLPALVAMCDLIIRSVLILIPMAFSERAKAFDVLRLKTFVKADLVKTGVLLLLANAVHVWSFIKGHRRHTQPIRKELQPGEWLVPASVRRWHSRANKKFANARGMT</sequence>
<keyword evidence="1" id="KW-0472">Membrane</keyword>
<feature type="transmembrane region" description="Helical" evidence="1">
    <location>
        <begin position="18"/>
        <end position="35"/>
    </location>
</feature>
<keyword evidence="1" id="KW-0812">Transmembrane</keyword>
<dbReference type="EMBL" id="JAXOVC010000003">
    <property type="protein sequence ID" value="KAK4503527.1"/>
    <property type="molecule type" value="Genomic_DNA"/>
</dbReference>
<gene>
    <name evidence="2" type="ORF">PRZ48_004442</name>
</gene>
<protein>
    <submittedName>
        <fullName evidence="2">Uncharacterized protein</fullName>
    </submittedName>
</protein>
<proteinExistence type="predicted"/>
<dbReference type="InterPro" id="IPR010775">
    <property type="entry name" value="DUF1365"/>
</dbReference>
<dbReference type="Pfam" id="PF07103">
    <property type="entry name" value="DUF1365"/>
    <property type="match status" value="1"/>
</dbReference>
<evidence type="ECO:0000313" key="3">
    <source>
        <dbReference type="Proteomes" id="UP001305779"/>
    </source>
</evidence>
<reference evidence="2 3" key="1">
    <citation type="journal article" date="2023" name="G3 (Bethesda)">
        <title>A chromosome-level genome assembly of Zasmidium syzygii isolated from banana leaves.</title>
        <authorList>
            <person name="van Westerhoven A.C."/>
            <person name="Mehrabi R."/>
            <person name="Talebi R."/>
            <person name="Steentjes M.B.F."/>
            <person name="Corcolon B."/>
            <person name="Chong P.A."/>
            <person name="Kema G.H.J."/>
            <person name="Seidl M.F."/>
        </authorList>
    </citation>
    <scope>NUCLEOTIDE SEQUENCE [LARGE SCALE GENOMIC DNA]</scope>
    <source>
        <strain evidence="2 3">P124</strain>
    </source>
</reference>
<comment type="caution">
    <text evidence="2">The sequence shown here is derived from an EMBL/GenBank/DDBJ whole genome shotgun (WGS) entry which is preliminary data.</text>
</comment>
<evidence type="ECO:0000313" key="2">
    <source>
        <dbReference type="EMBL" id="KAK4503527.1"/>
    </source>
</evidence>